<keyword evidence="5 6" id="KW-0472">Membrane</keyword>
<evidence type="ECO:0000256" key="2">
    <source>
        <dbReference type="ARBA" id="ARBA00005692"/>
    </source>
</evidence>
<organism evidence="8 9">
    <name type="scientific">Ditylenchus destructor</name>
    <dbReference type="NCBI Taxonomy" id="166010"/>
    <lineage>
        <taxon>Eukaryota</taxon>
        <taxon>Metazoa</taxon>
        <taxon>Ecdysozoa</taxon>
        <taxon>Nematoda</taxon>
        <taxon>Chromadorea</taxon>
        <taxon>Rhabditida</taxon>
        <taxon>Tylenchina</taxon>
        <taxon>Tylenchomorpha</taxon>
        <taxon>Sphaerularioidea</taxon>
        <taxon>Anguinidae</taxon>
        <taxon>Anguininae</taxon>
        <taxon>Ditylenchus</taxon>
    </lineage>
</organism>
<feature type="transmembrane region" description="Helical" evidence="6">
    <location>
        <begin position="221"/>
        <end position="239"/>
    </location>
</feature>
<keyword evidence="4 6" id="KW-1133">Transmembrane helix</keyword>
<protein>
    <recommendedName>
        <fullName evidence="6">Serpentine receptor class gamma</fullName>
    </recommendedName>
</protein>
<feature type="transmembrane region" description="Helical" evidence="6">
    <location>
        <begin position="96"/>
        <end position="117"/>
    </location>
</feature>
<dbReference type="InterPro" id="IPR017452">
    <property type="entry name" value="GPCR_Rhodpsn_7TM"/>
</dbReference>
<dbReference type="PROSITE" id="PS50262">
    <property type="entry name" value="G_PROTEIN_RECEP_F1_2"/>
    <property type="match status" value="1"/>
</dbReference>
<dbReference type="Pfam" id="PF02118">
    <property type="entry name" value="Srg"/>
    <property type="match status" value="1"/>
</dbReference>
<evidence type="ECO:0000313" key="9">
    <source>
        <dbReference type="Proteomes" id="UP001201812"/>
    </source>
</evidence>
<dbReference type="InterPro" id="IPR051119">
    <property type="entry name" value="Nematode_SR-like"/>
</dbReference>
<dbReference type="GO" id="GO:0016020">
    <property type="term" value="C:membrane"/>
    <property type="evidence" value="ECO:0007669"/>
    <property type="project" value="UniProtKB-SubCell"/>
</dbReference>
<proteinExistence type="inferred from homology"/>
<gene>
    <name evidence="8" type="ORF">DdX_02689</name>
</gene>
<dbReference type="CDD" id="cd00637">
    <property type="entry name" value="7tm_classA_rhodopsin-like"/>
    <property type="match status" value="1"/>
</dbReference>
<name>A0AAD4NEP4_9BILA</name>
<dbReference type="PANTHER" id="PTHR31627">
    <property type="entry name" value="SERPENTINE RECEPTOR CLASS GAMMA-RELATED"/>
    <property type="match status" value="1"/>
</dbReference>
<comment type="caution">
    <text evidence="8">The sequence shown here is derived from an EMBL/GenBank/DDBJ whole genome shotgun (WGS) entry which is preliminary data.</text>
</comment>
<evidence type="ECO:0000256" key="1">
    <source>
        <dbReference type="ARBA" id="ARBA00004141"/>
    </source>
</evidence>
<accession>A0AAD4NEP4</accession>
<evidence type="ECO:0000256" key="3">
    <source>
        <dbReference type="ARBA" id="ARBA00022692"/>
    </source>
</evidence>
<comment type="caution">
    <text evidence="6">Lacks conserved residue(s) required for the propagation of feature annotation.</text>
</comment>
<dbReference type="GO" id="GO:0004888">
    <property type="term" value="F:transmembrane signaling receptor activity"/>
    <property type="evidence" value="ECO:0007669"/>
    <property type="project" value="InterPro"/>
</dbReference>
<evidence type="ECO:0000256" key="5">
    <source>
        <dbReference type="ARBA" id="ARBA00023136"/>
    </source>
</evidence>
<comment type="subcellular location">
    <subcellularLocation>
        <location evidence="1">Membrane</location>
        <topology evidence="1">Multi-pass membrane protein</topology>
    </subcellularLocation>
</comment>
<dbReference type="Proteomes" id="UP001201812">
    <property type="component" value="Unassembled WGS sequence"/>
</dbReference>
<feature type="transmembrane region" description="Helical" evidence="6">
    <location>
        <begin position="12"/>
        <end position="33"/>
    </location>
</feature>
<dbReference type="SUPFAM" id="SSF81321">
    <property type="entry name" value="Family A G protein-coupled receptor-like"/>
    <property type="match status" value="1"/>
</dbReference>
<dbReference type="AlphaFoldDB" id="A0AAD4NEP4"/>
<dbReference type="PANTHER" id="PTHR31627:SF14">
    <property type="entry name" value="SERPENTINE RECEPTOR, CLASS T-RELATED"/>
    <property type="match status" value="1"/>
</dbReference>
<keyword evidence="9" id="KW-1185">Reference proteome</keyword>
<sequence length="297" mass="33967">MVQRHTLFTSAFFIFYLLLSVADIGNYLTVFFMQRIARYGVLGSWRPSTLGCTIALFSTGFFSYSQFSYHLAIAFNRYTVMLHPTVHTKIWTGRSLAICIFVCFFTTFVAAAIRFFMATVPNDIATGFLVGIANADPTLLDLNGYIAVSLSLITSFISCVLELRTFIAFRRMSEKKQREHSDDYKLLVYAMISLFSHILMAIQYMFTYIVKWTPTFFTAAYPYLVDLLCLAGPICLFLTSKTLRIRYLKFYGFLKKNPTSDTSMSRIAPNKVKPFDHNGTMSTFAKTEVRNPFKNCL</sequence>
<feature type="transmembrane region" description="Helical" evidence="6">
    <location>
        <begin position="53"/>
        <end position="75"/>
    </location>
</feature>
<dbReference type="InterPro" id="IPR000609">
    <property type="entry name" value="7TM_GPCR_serpentine_rcpt_Srg"/>
</dbReference>
<keyword evidence="3 6" id="KW-0812">Transmembrane</keyword>
<reference evidence="8" key="1">
    <citation type="submission" date="2022-01" db="EMBL/GenBank/DDBJ databases">
        <title>Genome Sequence Resource for Two Populations of Ditylenchus destructor, the Migratory Endoparasitic Phytonematode.</title>
        <authorList>
            <person name="Zhang H."/>
            <person name="Lin R."/>
            <person name="Xie B."/>
        </authorList>
    </citation>
    <scope>NUCLEOTIDE SEQUENCE</scope>
    <source>
        <strain evidence="8">BazhouSP</strain>
    </source>
</reference>
<feature type="transmembrane region" description="Helical" evidence="6">
    <location>
        <begin position="186"/>
        <end position="209"/>
    </location>
</feature>
<evidence type="ECO:0000256" key="6">
    <source>
        <dbReference type="RuleBase" id="RU280813"/>
    </source>
</evidence>
<dbReference type="EMBL" id="JAKKPZ010000002">
    <property type="protein sequence ID" value="KAI1725997.1"/>
    <property type="molecule type" value="Genomic_DNA"/>
</dbReference>
<evidence type="ECO:0000256" key="4">
    <source>
        <dbReference type="ARBA" id="ARBA00022989"/>
    </source>
</evidence>
<evidence type="ECO:0000313" key="8">
    <source>
        <dbReference type="EMBL" id="KAI1725997.1"/>
    </source>
</evidence>
<evidence type="ECO:0000259" key="7">
    <source>
        <dbReference type="PROSITE" id="PS50262"/>
    </source>
</evidence>
<comment type="similarity">
    <text evidence="2 6">Belongs to the nematode receptor-like protein srg family.</text>
</comment>
<dbReference type="GO" id="GO:0007606">
    <property type="term" value="P:sensory perception of chemical stimulus"/>
    <property type="evidence" value="ECO:0007669"/>
    <property type="project" value="UniProtKB-UniRule"/>
</dbReference>
<dbReference type="Gene3D" id="1.20.1070.10">
    <property type="entry name" value="Rhodopsin 7-helix transmembrane proteins"/>
    <property type="match status" value="1"/>
</dbReference>
<feature type="transmembrane region" description="Helical" evidence="6">
    <location>
        <begin position="144"/>
        <end position="165"/>
    </location>
</feature>
<feature type="domain" description="G-protein coupled receptors family 1 profile" evidence="7">
    <location>
        <begin position="1"/>
        <end position="209"/>
    </location>
</feature>